<dbReference type="SUPFAM" id="SSF53335">
    <property type="entry name" value="S-adenosyl-L-methionine-dependent methyltransferases"/>
    <property type="match status" value="1"/>
</dbReference>
<dbReference type="Proteomes" id="UP000286931">
    <property type="component" value="Unassembled WGS sequence"/>
</dbReference>
<dbReference type="OrthoDB" id="268801at2"/>
<dbReference type="Pfam" id="PF08241">
    <property type="entry name" value="Methyltransf_11"/>
    <property type="match status" value="1"/>
</dbReference>
<keyword evidence="2" id="KW-0808">Transferase</keyword>
<dbReference type="CDD" id="cd02440">
    <property type="entry name" value="AdoMet_MTases"/>
    <property type="match status" value="1"/>
</dbReference>
<evidence type="ECO:0000313" key="2">
    <source>
        <dbReference type="EMBL" id="GCD97345.1"/>
    </source>
</evidence>
<name>A0A401YS10_9ACTN</name>
<dbReference type="AlphaFoldDB" id="A0A401YS10"/>
<organism evidence="2 3">
    <name type="scientific">Embleya hyalina</name>
    <dbReference type="NCBI Taxonomy" id="516124"/>
    <lineage>
        <taxon>Bacteria</taxon>
        <taxon>Bacillati</taxon>
        <taxon>Actinomycetota</taxon>
        <taxon>Actinomycetes</taxon>
        <taxon>Kitasatosporales</taxon>
        <taxon>Streptomycetaceae</taxon>
        <taxon>Embleya</taxon>
    </lineage>
</organism>
<accession>A0A401YS10</accession>
<dbReference type="GO" id="GO:0008757">
    <property type="term" value="F:S-adenosylmethionine-dependent methyltransferase activity"/>
    <property type="evidence" value="ECO:0007669"/>
    <property type="project" value="InterPro"/>
</dbReference>
<evidence type="ECO:0000313" key="3">
    <source>
        <dbReference type="Proteomes" id="UP000286931"/>
    </source>
</evidence>
<protein>
    <submittedName>
        <fullName evidence="2">Trans-aconitate 2-methyltransferase</fullName>
    </submittedName>
</protein>
<reference evidence="2 3" key="1">
    <citation type="submission" date="2018-12" db="EMBL/GenBank/DDBJ databases">
        <title>Draft genome sequence of Embleya hyalina NBRC 13850T.</title>
        <authorList>
            <person name="Komaki H."/>
            <person name="Hosoyama A."/>
            <person name="Kimura A."/>
            <person name="Ichikawa N."/>
            <person name="Tamura T."/>
        </authorList>
    </citation>
    <scope>NUCLEOTIDE SEQUENCE [LARGE SCALE GENOMIC DNA]</scope>
    <source>
        <strain evidence="2 3">NBRC 13850</strain>
    </source>
</reference>
<keyword evidence="3" id="KW-1185">Reference proteome</keyword>
<feature type="domain" description="Methyltransferase type 11" evidence="1">
    <location>
        <begin position="60"/>
        <end position="152"/>
    </location>
</feature>
<dbReference type="RefSeq" id="WP_126639309.1">
    <property type="nucleotide sequence ID" value="NZ_BIFH01000023.1"/>
</dbReference>
<dbReference type="GO" id="GO:0032259">
    <property type="term" value="P:methylation"/>
    <property type="evidence" value="ECO:0007669"/>
    <property type="project" value="UniProtKB-KW"/>
</dbReference>
<comment type="caution">
    <text evidence="2">The sequence shown here is derived from an EMBL/GenBank/DDBJ whole genome shotgun (WGS) entry which is preliminary data.</text>
</comment>
<dbReference type="Gene3D" id="3.40.50.150">
    <property type="entry name" value="Vaccinia Virus protein VP39"/>
    <property type="match status" value="1"/>
</dbReference>
<proteinExistence type="predicted"/>
<evidence type="ECO:0000259" key="1">
    <source>
        <dbReference type="Pfam" id="PF08241"/>
    </source>
</evidence>
<gene>
    <name evidence="2" type="primary">tam</name>
    <name evidence="2" type="ORF">EHYA_05037</name>
</gene>
<sequence length="268" mass="30005">MALPPSEAHSSDDPIRVLDVTTDDYRRAFELFLAGSDEKAVTHAHLLALVEQLPRRSVFLDIGAGSGATTRYLGTHFERTIAIEPSKYMRDALRLTYPEAEVLSDPVETAEPPALADFALCSHMFYFLPESQYLPTVRRLLGWVRPGGELVLALQNPDNECMRLVRHFFDIRFDLAPTAKALGTGHEDLVESCTLETLPVRFHADNLPDALAVAEFMANVPDLAERATRPTHRDLEDYVTTHFADPTGTGYTIDHDHDIVRIKRPETP</sequence>
<keyword evidence="2" id="KW-0489">Methyltransferase</keyword>
<dbReference type="EMBL" id="BIFH01000023">
    <property type="protein sequence ID" value="GCD97345.1"/>
    <property type="molecule type" value="Genomic_DNA"/>
</dbReference>
<dbReference type="InterPro" id="IPR013216">
    <property type="entry name" value="Methyltransf_11"/>
</dbReference>
<dbReference type="InterPro" id="IPR029063">
    <property type="entry name" value="SAM-dependent_MTases_sf"/>
</dbReference>